<proteinExistence type="predicted"/>
<reference evidence="2" key="1">
    <citation type="journal article" date="2014" name="Int. J. Syst. Evol. Microbiol.">
        <title>Complete genome sequence of Corynebacterium casei LMG S-19264T (=DSM 44701T), isolated from a smear-ripened cheese.</title>
        <authorList>
            <consortium name="US DOE Joint Genome Institute (JGI-PGF)"/>
            <person name="Walter F."/>
            <person name="Albersmeier A."/>
            <person name="Kalinowski J."/>
            <person name="Ruckert C."/>
        </authorList>
    </citation>
    <scope>NUCLEOTIDE SEQUENCE</scope>
    <source>
        <strain evidence="2">JCM 4125</strain>
    </source>
</reference>
<dbReference type="Proteomes" id="UP000646776">
    <property type="component" value="Unassembled WGS sequence"/>
</dbReference>
<feature type="region of interest" description="Disordered" evidence="1">
    <location>
        <begin position="99"/>
        <end position="126"/>
    </location>
</feature>
<dbReference type="EMBL" id="BMSA01000006">
    <property type="protein sequence ID" value="GGT49175.1"/>
    <property type="molecule type" value="Genomic_DNA"/>
</dbReference>
<evidence type="ECO:0000313" key="2">
    <source>
        <dbReference type="EMBL" id="GGT49175.1"/>
    </source>
</evidence>
<feature type="compositionally biased region" description="Basic and acidic residues" evidence="1">
    <location>
        <begin position="99"/>
        <end position="116"/>
    </location>
</feature>
<dbReference type="AlphaFoldDB" id="A0A918HAW1"/>
<sequence>MSVAASTAFTALSPKDAVTQSRTLNPEGVPGRLAFVIRFGAEPFLHDHKALREEMPAAAGELWQEHRVVFSRPDGRPLDPRADYEEFKELLTETGIDDHRLYDGSRDTTETLDSRTARAQRRRRIR</sequence>
<name>A0A918HAW1_9ACTN</name>
<evidence type="ECO:0000313" key="3">
    <source>
        <dbReference type="Proteomes" id="UP000646776"/>
    </source>
</evidence>
<comment type="caution">
    <text evidence="2">The sequence shown here is derived from an EMBL/GenBank/DDBJ whole genome shotgun (WGS) entry which is preliminary data.</text>
</comment>
<keyword evidence="3" id="KW-1185">Reference proteome</keyword>
<protein>
    <submittedName>
        <fullName evidence="2">Uncharacterized protein</fullName>
    </submittedName>
</protein>
<gene>
    <name evidence="2" type="ORF">GCM10010226_28000</name>
</gene>
<reference evidence="2" key="2">
    <citation type="submission" date="2020-09" db="EMBL/GenBank/DDBJ databases">
        <authorList>
            <person name="Sun Q."/>
            <person name="Ohkuma M."/>
        </authorList>
    </citation>
    <scope>NUCLEOTIDE SEQUENCE</scope>
    <source>
        <strain evidence="2">JCM 4125</strain>
    </source>
</reference>
<organism evidence="2 3">
    <name type="scientific">Streptomyces phaeofaciens</name>
    <dbReference type="NCBI Taxonomy" id="68254"/>
    <lineage>
        <taxon>Bacteria</taxon>
        <taxon>Bacillati</taxon>
        <taxon>Actinomycetota</taxon>
        <taxon>Actinomycetes</taxon>
        <taxon>Kitasatosporales</taxon>
        <taxon>Streptomycetaceae</taxon>
        <taxon>Streptomyces</taxon>
    </lineage>
</organism>
<accession>A0A918HAW1</accession>
<evidence type="ECO:0000256" key="1">
    <source>
        <dbReference type="SAM" id="MobiDB-lite"/>
    </source>
</evidence>